<dbReference type="GO" id="GO:0016126">
    <property type="term" value="P:sterol biosynthetic process"/>
    <property type="evidence" value="ECO:0007669"/>
    <property type="project" value="UniProtKB-KW"/>
</dbReference>
<evidence type="ECO:0000256" key="2">
    <source>
        <dbReference type="ARBA" id="ARBA00022679"/>
    </source>
</evidence>
<name>A0A7S1SM28_9CHLO</name>
<comment type="catalytic activity">
    <reaction evidence="5">
        <text>acetoacetyl-CoA + acetyl-CoA + H2O = (3S)-3-hydroxy-3-methylglutaryl-CoA + CoA + H(+)</text>
        <dbReference type="Rhea" id="RHEA:10188"/>
        <dbReference type="ChEBI" id="CHEBI:15377"/>
        <dbReference type="ChEBI" id="CHEBI:15378"/>
        <dbReference type="ChEBI" id="CHEBI:43074"/>
        <dbReference type="ChEBI" id="CHEBI:57286"/>
        <dbReference type="ChEBI" id="CHEBI:57287"/>
        <dbReference type="ChEBI" id="CHEBI:57288"/>
        <dbReference type="EC" id="2.3.3.10"/>
    </reaction>
</comment>
<comment type="pathway">
    <text evidence="5">Metabolic intermediate biosynthesis; (R)-mevalonate biosynthesis; (R)-mevalonate from acetyl-CoA: step 2/3.</text>
</comment>
<dbReference type="Gene3D" id="3.40.47.10">
    <property type="match status" value="1"/>
</dbReference>
<feature type="active site" description="Acyl-thioester intermediate" evidence="3">
    <location>
        <position position="120"/>
    </location>
</feature>
<comment type="similarity">
    <text evidence="1 5">Belongs to the thiolase-like superfamily. HMG-CoA synthase family.</text>
</comment>
<accession>A0A7S1SM28</accession>
<dbReference type="AlphaFoldDB" id="A0A7S1SM28"/>
<keyword evidence="2 5" id="KW-0808">Transferase</keyword>
<evidence type="ECO:0000256" key="5">
    <source>
        <dbReference type="RuleBase" id="RU364071"/>
    </source>
</evidence>
<feature type="binding site" evidence="4">
    <location>
        <position position="210"/>
    </location>
    <ligand>
        <name>CoA</name>
        <dbReference type="ChEBI" id="CHEBI:57287"/>
    </ligand>
</feature>
<evidence type="ECO:0000259" key="7">
    <source>
        <dbReference type="Pfam" id="PF08540"/>
    </source>
</evidence>
<dbReference type="UniPathway" id="UPA00058">
    <property type="reaction ID" value="UER00102"/>
</dbReference>
<dbReference type="GO" id="GO:0006084">
    <property type="term" value="P:acetyl-CoA metabolic process"/>
    <property type="evidence" value="ECO:0007669"/>
    <property type="project" value="InterPro"/>
</dbReference>
<dbReference type="InterPro" id="IPR013528">
    <property type="entry name" value="HMG_CoA_synth_N"/>
</dbReference>
<feature type="binding site" evidence="4">
    <location>
        <position position="251"/>
    </location>
    <ligand>
        <name>CoA</name>
        <dbReference type="ChEBI" id="CHEBI:57287"/>
    </ligand>
</feature>
<feature type="active site" description="Proton donor/acceptor" evidence="3">
    <location>
        <position position="246"/>
    </location>
</feature>
<keyword evidence="5" id="KW-0752">Steroid biosynthesis</keyword>
<feature type="active site" description="Proton donor/acceptor" evidence="3">
    <location>
        <position position="88"/>
    </location>
</feature>
<keyword evidence="5" id="KW-0444">Lipid biosynthesis</keyword>
<dbReference type="Pfam" id="PF01154">
    <property type="entry name" value="HMG_CoA_synt_N"/>
    <property type="match status" value="1"/>
</dbReference>
<keyword evidence="5" id="KW-0443">Lipid metabolism</keyword>
<comment type="function">
    <text evidence="5">Catalyzes the condensation of acetyl-CoA with acetoacetyl-CoA to form HMG-CoA.</text>
</comment>
<proteinExistence type="inferred from homology"/>
<evidence type="ECO:0000256" key="4">
    <source>
        <dbReference type="PIRSR" id="PIRSR610122-2"/>
    </source>
</evidence>
<organism evidence="8">
    <name type="scientific">Tetraselmis chuii</name>
    <dbReference type="NCBI Taxonomy" id="63592"/>
    <lineage>
        <taxon>Eukaryota</taxon>
        <taxon>Viridiplantae</taxon>
        <taxon>Chlorophyta</taxon>
        <taxon>core chlorophytes</taxon>
        <taxon>Chlorodendrophyceae</taxon>
        <taxon>Chlorodendrales</taxon>
        <taxon>Chlorodendraceae</taxon>
        <taxon>Tetraselmis</taxon>
    </lineage>
</organism>
<evidence type="ECO:0000259" key="6">
    <source>
        <dbReference type="Pfam" id="PF01154"/>
    </source>
</evidence>
<sequence length="379" mass="40088">MDPCRQRPQHVGILALELYVPPLKVLQADLEAHDGVPGKYTIGYGQSALAVCSAREDATSMALTALAHLLRKCGVLPERVGRLDVGSESGNDGAKSIKSSLMVLFDDSSDVEGGDHKGACYAGTAALLSAVDWVSGEGWDGRFAAVVLTDVALYAEPAARATGGAGAVAILVGPDAPLPLHRATVASHCQNVYDWFKPCGPLPQVNGNLSVSAYLDSLRTCCQRFCKKARAQLSGDIDSIDFACLHHPYNKLVQKGAEQLAHLLPALLTAPGADADHAAETISQFDDVEPKAKRVKGTFYDDRVACSTRLGRESGNMFTASLYACLASVIAAHGSELEGKSVLMYSFGSGSMSSCFLIKARAPKDDRWSLSSIATRVCA</sequence>
<dbReference type="PANTHER" id="PTHR43323:SF2">
    <property type="entry name" value="HYDROXYMETHYLGLUTARYL-COA SYNTHASE"/>
    <property type="match status" value="1"/>
</dbReference>
<dbReference type="SUPFAM" id="SSF53901">
    <property type="entry name" value="Thiolase-like"/>
    <property type="match status" value="2"/>
</dbReference>
<protein>
    <recommendedName>
        <fullName evidence="5">Hydroxymethylglutaryl-CoA synthase</fullName>
        <shortName evidence="5">HMG-CoA synthase</shortName>
        <ecNumber evidence="5">2.3.3.10</ecNumber>
    </recommendedName>
    <alternativeName>
        <fullName evidence="5">3-hydroxy-3-methylglutaryl coenzyme A synthase</fullName>
    </alternativeName>
</protein>
<reference evidence="8" key="1">
    <citation type="submission" date="2021-01" db="EMBL/GenBank/DDBJ databases">
        <authorList>
            <person name="Corre E."/>
            <person name="Pelletier E."/>
            <person name="Niang G."/>
            <person name="Scheremetjew M."/>
            <person name="Finn R."/>
            <person name="Kale V."/>
            <person name="Holt S."/>
            <person name="Cochrane G."/>
            <person name="Meng A."/>
            <person name="Brown T."/>
            <person name="Cohen L."/>
        </authorList>
    </citation>
    <scope>NUCLEOTIDE SEQUENCE</scope>
    <source>
        <strain evidence="8">PLY429</strain>
    </source>
</reference>
<gene>
    <name evidence="8" type="ORF">TCHU04912_LOCUS5292</name>
</gene>
<keyword evidence="5" id="KW-0756">Sterol biosynthesis</keyword>
<evidence type="ECO:0000313" key="8">
    <source>
        <dbReference type="EMBL" id="CAD9203057.1"/>
    </source>
</evidence>
<feature type="binding site" evidence="4">
    <location>
        <position position="255"/>
    </location>
    <ligand>
        <name>CoA</name>
        <dbReference type="ChEBI" id="CHEBI:57287"/>
    </ligand>
</feature>
<dbReference type="NCBIfam" id="TIGR01833">
    <property type="entry name" value="HMG-CoA-S_euk"/>
    <property type="match status" value="1"/>
</dbReference>
<dbReference type="InterPro" id="IPR016039">
    <property type="entry name" value="Thiolase-like"/>
</dbReference>
<dbReference type="PANTHER" id="PTHR43323">
    <property type="entry name" value="3-HYDROXY-3-METHYLGLUTARYL COENZYME A SYNTHASE"/>
    <property type="match status" value="1"/>
</dbReference>
<keyword evidence="5" id="KW-1207">Sterol metabolism</keyword>
<dbReference type="Pfam" id="PF08540">
    <property type="entry name" value="HMG_CoA_synt_C"/>
    <property type="match status" value="1"/>
</dbReference>
<dbReference type="GO" id="GO:0004421">
    <property type="term" value="F:hydroxymethylglutaryl-CoA synthase activity"/>
    <property type="evidence" value="ECO:0007669"/>
    <property type="project" value="UniProtKB-EC"/>
</dbReference>
<feature type="domain" description="Hydroxymethylglutaryl-coenzyme A synthase C-terminal" evidence="7">
    <location>
        <begin position="180"/>
        <end position="362"/>
    </location>
</feature>
<dbReference type="GO" id="GO:0010142">
    <property type="term" value="P:farnesyl diphosphate biosynthetic process, mevalonate pathway"/>
    <property type="evidence" value="ECO:0007669"/>
    <property type="project" value="InterPro"/>
</dbReference>
<feature type="domain" description="Hydroxymethylglutaryl-coenzyme A synthase N-terminal" evidence="6">
    <location>
        <begin position="7"/>
        <end position="177"/>
    </location>
</feature>
<dbReference type="EC" id="2.3.3.10" evidence="5"/>
<evidence type="ECO:0000256" key="1">
    <source>
        <dbReference type="ARBA" id="ARBA00007061"/>
    </source>
</evidence>
<dbReference type="InterPro" id="IPR010122">
    <property type="entry name" value="HMG_CoA_synthase_euk"/>
</dbReference>
<dbReference type="EMBL" id="HBGG01010487">
    <property type="protein sequence ID" value="CAD9203057.1"/>
    <property type="molecule type" value="Transcribed_RNA"/>
</dbReference>
<dbReference type="InterPro" id="IPR013746">
    <property type="entry name" value="HMG_CoA_synt_C_dom"/>
</dbReference>
<dbReference type="CDD" id="cd00827">
    <property type="entry name" value="init_cond_enzymes"/>
    <property type="match status" value="1"/>
</dbReference>
<keyword evidence="5" id="KW-0753">Steroid metabolism</keyword>
<evidence type="ECO:0000256" key="3">
    <source>
        <dbReference type="PIRSR" id="PIRSR610122-1"/>
    </source>
</evidence>